<reference evidence="1" key="1">
    <citation type="submission" date="2020-11" db="EMBL/GenBank/DDBJ databases">
        <title>Whole-genome analyses of Nonomuraea sp. K274.</title>
        <authorList>
            <person name="Veyisoglu A."/>
        </authorList>
    </citation>
    <scope>NUCLEOTIDE SEQUENCE</scope>
    <source>
        <strain evidence="1">K274</strain>
    </source>
</reference>
<sequence>MAHTSLPRIAECTVIPGTDGRFHVVHNAGGTATTDTYMGAVVEGMRLRMLAFYVRLPAVTYVHDLTPGYLVLEHAGAFAATWLGGLSGSEVNQLRGSAEEAGADVDVLFSDRLMRDANGELLWTFTLTSSSRAKIAAACEAWADMAAWALKGEPRP</sequence>
<accession>A0A931AEZ0</accession>
<protein>
    <submittedName>
        <fullName evidence="1">Uncharacterized protein</fullName>
    </submittedName>
</protein>
<gene>
    <name evidence="1" type="ORF">ITP53_39300</name>
</gene>
<proteinExistence type="predicted"/>
<keyword evidence="2" id="KW-1185">Reference proteome</keyword>
<name>A0A931AEZ0_9ACTN</name>
<comment type="caution">
    <text evidence="1">The sequence shown here is derived from an EMBL/GenBank/DDBJ whole genome shotgun (WGS) entry which is preliminary data.</text>
</comment>
<dbReference type="Proteomes" id="UP000605361">
    <property type="component" value="Unassembled WGS sequence"/>
</dbReference>
<dbReference type="EMBL" id="JADOGI010000170">
    <property type="protein sequence ID" value="MBF8191641.1"/>
    <property type="molecule type" value="Genomic_DNA"/>
</dbReference>
<dbReference type="RefSeq" id="WP_195900549.1">
    <property type="nucleotide sequence ID" value="NZ_JADOGI010000170.1"/>
</dbReference>
<dbReference type="AlphaFoldDB" id="A0A931AEZ0"/>
<evidence type="ECO:0000313" key="2">
    <source>
        <dbReference type="Proteomes" id="UP000605361"/>
    </source>
</evidence>
<evidence type="ECO:0000313" key="1">
    <source>
        <dbReference type="EMBL" id="MBF8191641.1"/>
    </source>
</evidence>
<organism evidence="1 2">
    <name type="scientific">Nonomuraea cypriaca</name>
    <dbReference type="NCBI Taxonomy" id="1187855"/>
    <lineage>
        <taxon>Bacteria</taxon>
        <taxon>Bacillati</taxon>
        <taxon>Actinomycetota</taxon>
        <taxon>Actinomycetes</taxon>
        <taxon>Streptosporangiales</taxon>
        <taxon>Streptosporangiaceae</taxon>
        <taxon>Nonomuraea</taxon>
    </lineage>
</organism>